<evidence type="ECO:0000313" key="13">
    <source>
        <dbReference type="EMBL" id="MCP2010645.1"/>
    </source>
</evidence>
<dbReference type="GO" id="GO:0009279">
    <property type="term" value="C:cell outer membrane"/>
    <property type="evidence" value="ECO:0007669"/>
    <property type="project" value="UniProtKB-SubCell"/>
</dbReference>
<evidence type="ECO:0000256" key="3">
    <source>
        <dbReference type="ARBA" id="ARBA00022448"/>
    </source>
</evidence>
<evidence type="ECO:0000259" key="11">
    <source>
        <dbReference type="Pfam" id="PF13954"/>
    </source>
</evidence>
<evidence type="ECO:0000256" key="4">
    <source>
        <dbReference type="ARBA" id="ARBA00022692"/>
    </source>
</evidence>
<dbReference type="RefSeq" id="WP_217943212.1">
    <property type="nucleotide sequence ID" value="NZ_JAHTGR010000008.1"/>
</dbReference>
<feature type="region of interest" description="Disordered" evidence="9">
    <location>
        <begin position="886"/>
        <end position="908"/>
    </location>
</feature>
<dbReference type="Pfam" id="PF13953">
    <property type="entry name" value="PapC_C"/>
    <property type="match status" value="1"/>
</dbReference>
<comment type="subcellular location">
    <subcellularLocation>
        <location evidence="1 8">Cell outer membrane</location>
        <topology evidence="1 8">Multi-pass membrane protein</topology>
    </subcellularLocation>
</comment>
<dbReference type="AlphaFoldDB" id="A0AA41H9M9"/>
<feature type="region of interest" description="Disordered" evidence="9">
    <location>
        <begin position="1"/>
        <end position="30"/>
    </location>
</feature>
<name>A0AA41H9M9_9BURK</name>
<keyword evidence="5" id="KW-0732">Signal</keyword>
<evidence type="ECO:0000259" key="10">
    <source>
        <dbReference type="Pfam" id="PF13953"/>
    </source>
</evidence>
<evidence type="ECO:0000313" key="14">
    <source>
        <dbReference type="Proteomes" id="UP001155901"/>
    </source>
</evidence>
<dbReference type="InterPro" id="IPR025949">
    <property type="entry name" value="PapC-like_C"/>
</dbReference>
<evidence type="ECO:0000256" key="1">
    <source>
        <dbReference type="ARBA" id="ARBA00004571"/>
    </source>
</evidence>
<protein>
    <submittedName>
        <fullName evidence="12 13">Outer membrane usher protein</fullName>
    </submittedName>
</protein>
<sequence length="908" mass="95899">MTEPGIDGRLTTTTSDFMQNKKPPSPRAGHVRTRGCAAILGAFVSYAPLAALADSPPASVQFNPEFLMKSPSGTVDVARFSRSNPVAPGEYLVDLYINGSWAGRKSVRFAATRADDNATPRFNKALIERLGLDYATLSDKSRAELAKAQAGDSVTLSALVDGATTHFDSSDLRLDVSVPQIALLRHAQGYVSPEFWDEGVPSGTLAYDANTYRSTTPGGDSTSNNYLRLRSGLNIGSWHFRHAAALQTQSDGQRSFHSIESYLQHDLPSLQSQLTLGDAYTDGAVFDSVGLRGIALGSDDRMLPDSLRGYAPQIRGVAQTNARVTVTQNGVTLYETTVAPGAFEIDDLYATGYGGNLTVTVAEADGNKHNFTVPFASVAQLLRPGTMRYNIAAGQLRNDHQGSADKVLQFTLQRGINNTITGYVGAIMAEHYWAVLGGAALNTPLGAVAADLTQANATIGGVENTLGQSLRLRYSKLLPTSRTNLTLAAYRYSSSGYWGLSDATAARDLLAAGQDIRAVDRQRNQLQLTLSQPLGDRSGNLYLQGASSNYWNRTGSFTNFNIGYNNSLRAFGRDVSYSVSLTRQHDQLNGGADNRVYAQLSLPLGRGEHASSLSMSLTQDKRGMASQTVLTGTAGYDNAFSYGLTGNRDTDSSTLGLNGQYRSAYATLSASASRGAGYSQLSAGASGALVVHPGGVTLANDIGDTVGIVEARDAKGARVANAAGVHIDGRGYAVIPYLTPYSLNTVEIDPKGIPLEVEFKSTSEQVAPRANSVVMVHFGTVTGRAALITVARQDGMPLPFGASVFDAEGAEVGTVGQGSRAFVHGIAERGFLTANWGKAAGESCTFAYAIPPKGKKPAAYAHFTVVCIAPRLASVAQPPAAHVPTAVAPHDPATGIAMPTSSRGAKPE</sequence>
<evidence type="ECO:0000313" key="15">
    <source>
        <dbReference type="Proteomes" id="UP001162889"/>
    </source>
</evidence>
<keyword evidence="4 8" id="KW-0812">Transmembrane</keyword>
<comment type="caution">
    <text evidence="12">The sequence shown here is derived from an EMBL/GenBank/DDBJ whole genome shotgun (WGS) entry which is preliminary data.</text>
</comment>
<dbReference type="PROSITE" id="PS01151">
    <property type="entry name" value="FIMBRIAL_USHER"/>
    <property type="match status" value="1"/>
</dbReference>
<evidence type="ECO:0000313" key="12">
    <source>
        <dbReference type="EMBL" id="MBV6322441.1"/>
    </source>
</evidence>
<feature type="compositionally biased region" description="Polar residues" evidence="9">
    <location>
        <begin position="899"/>
        <end position="908"/>
    </location>
</feature>
<reference evidence="13" key="2">
    <citation type="submission" date="2022-03" db="EMBL/GenBank/DDBJ databases">
        <title>Genome Encyclopedia of Bacteria and Archaea VI: Functional Genomics of Type Strains.</title>
        <authorList>
            <person name="Whitman W."/>
        </authorList>
    </citation>
    <scope>NUCLEOTIDE SEQUENCE</scope>
    <source>
        <strain evidence="13">HSC-15S17</strain>
    </source>
</reference>
<reference evidence="12" key="1">
    <citation type="submission" date="2021-07" db="EMBL/GenBank/DDBJ databases">
        <title>Characterization of violacein-producing bacteria and related species.</title>
        <authorList>
            <person name="Wilson H.S."/>
            <person name="De Leon M.E."/>
        </authorList>
    </citation>
    <scope>NUCLEOTIDE SEQUENCE</scope>
    <source>
        <strain evidence="12">HSC-15S17</strain>
    </source>
</reference>
<dbReference type="FunFam" id="2.60.40.3110:FF:000001">
    <property type="entry name" value="Putative fimbrial outer membrane usher"/>
    <property type="match status" value="1"/>
</dbReference>
<evidence type="ECO:0000256" key="9">
    <source>
        <dbReference type="SAM" id="MobiDB-lite"/>
    </source>
</evidence>
<dbReference type="Proteomes" id="UP001162889">
    <property type="component" value="Unassembled WGS sequence"/>
</dbReference>
<comment type="similarity">
    <text evidence="2 8">Belongs to the fimbrial export usher family.</text>
</comment>
<gene>
    <name evidence="12" type="ORF">KVP70_15980</name>
    <name evidence="13" type="ORF">L1274_004387</name>
</gene>
<dbReference type="EMBL" id="JAHTGR010000008">
    <property type="protein sequence ID" value="MBV6322441.1"/>
    <property type="molecule type" value="Genomic_DNA"/>
</dbReference>
<dbReference type="Pfam" id="PF00577">
    <property type="entry name" value="Usher"/>
    <property type="match status" value="1"/>
</dbReference>
<evidence type="ECO:0000256" key="6">
    <source>
        <dbReference type="ARBA" id="ARBA00023136"/>
    </source>
</evidence>
<keyword evidence="6 8" id="KW-0472">Membrane</keyword>
<feature type="domain" description="PapC N-terminal" evidence="11">
    <location>
        <begin position="61"/>
        <end position="210"/>
    </location>
</feature>
<dbReference type="EMBL" id="JALJZU010000009">
    <property type="protein sequence ID" value="MCP2010645.1"/>
    <property type="molecule type" value="Genomic_DNA"/>
</dbReference>
<dbReference type="GO" id="GO:0009297">
    <property type="term" value="P:pilus assembly"/>
    <property type="evidence" value="ECO:0007669"/>
    <property type="project" value="InterPro"/>
</dbReference>
<dbReference type="GO" id="GO:0015473">
    <property type="term" value="F:fimbrial usher porin activity"/>
    <property type="evidence" value="ECO:0007669"/>
    <property type="project" value="InterPro"/>
</dbReference>
<keyword evidence="7 8" id="KW-0998">Cell outer membrane</keyword>
<organism evidence="12 14">
    <name type="scientific">Duganella violaceipulchra</name>
    <dbReference type="NCBI Taxonomy" id="2849652"/>
    <lineage>
        <taxon>Bacteria</taxon>
        <taxon>Pseudomonadati</taxon>
        <taxon>Pseudomonadota</taxon>
        <taxon>Betaproteobacteria</taxon>
        <taxon>Burkholderiales</taxon>
        <taxon>Oxalobacteraceae</taxon>
        <taxon>Telluria group</taxon>
        <taxon>Duganella</taxon>
    </lineage>
</organism>
<keyword evidence="15" id="KW-1185">Reference proteome</keyword>
<proteinExistence type="inferred from homology"/>
<evidence type="ECO:0000256" key="7">
    <source>
        <dbReference type="ARBA" id="ARBA00023237"/>
    </source>
</evidence>
<dbReference type="Proteomes" id="UP001155901">
    <property type="component" value="Unassembled WGS sequence"/>
</dbReference>
<keyword evidence="3 8" id="KW-0813">Transport</keyword>
<feature type="domain" description="PapC-like C-terminal" evidence="10">
    <location>
        <begin position="787"/>
        <end position="852"/>
    </location>
</feature>
<evidence type="ECO:0000256" key="2">
    <source>
        <dbReference type="ARBA" id="ARBA00008064"/>
    </source>
</evidence>
<evidence type="ECO:0000256" key="8">
    <source>
        <dbReference type="RuleBase" id="RU003884"/>
    </source>
</evidence>
<dbReference type="PANTHER" id="PTHR30451:SF20">
    <property type="entry name" value="FIMBRIAE USHER"/>
    <property type="match status" value="1"/>
</dbReference>
<keyword evidence="8" id="KW-1029">Fimbrium biogenesis</keyword>
<dbReference type="PANTHER" id="PTHR30451">
    <property type="entry name" value="OUTER MEMBRANE USHER PROTEIN"/>
    <property type="match status" value="1"/>
</dbReference>
<dbReference type="InterPro" id="IPR018030">
    <property type="entry name" value="Fimbrial_membr_usher_CS"/>
</dbReference>
<accession>A0AA41H9M9</accession>
<evidence type="ECO:0000256" key="5">
    <source>
        <dbReference type="ARBA" id="ARBA00022729"/>
    </source>
</evidence>
<dbReference type="Pfam" id="PF13954">
    <property type="entry name" value="PapC_N"/>
    <property type="match status" value="1"/>
</dbReference>
<dbReference type="InterPro" id="IPR025885">
    <property type="entry name" value="PapC_N"/>
</dbReference>
<dbReference type="InterPro" id="IPR000015">
    <property type="entry name" value="Fimb_usher"/>
</dbReference>